<organism evidence="2 3">
    <name type="scientific">Turnera subulata</name>
    <dbReference type="NCBI Taxonomy" id="218843"/>
    <lineage>
        <taxon>Eukaryota</taxon>
        <taxon>Viridiplantae</taxon>
        <taxon>Streptophyta</taxon>
        <taxon>Embryophyta</taxon>
        <taxon>Tracheophyta</taxon>
        <taxon>Spermatophyta</taxon>
        <taxon>Magnoliopsida</taxon>
        <taxon>eudicotyledons</taxon>
        <taxon>Gunneridae</taxon>
        <taxon>Pentapetalae</taxon>
        <taxon>rosids</taxon>
        <taxon>fabids</taxon>
        <taxon>Malpighiales</taxon>
        <taxon>Passifloraceae</taxon>
        <taxon>Turnera</taxon>
    </lineage>
</organism>
<feature type="signal peptide" evidence="1">
    <location>
        <begin position="1"/>
        <end position="23"/>
    </location>
</feature>
<evidence type="ECO:0000313" key="2">
    <source>
        <dbReference type="EMBL" id="KAJ4844914.1"/>
    </source>
</evidence>
<name>A0A9Q0GA20_9ROSI</name>
<reference evidence="2" key="1">
    <citation type="submission" date="2022-02" db="EMBL/GenBank/DDBJ databases">
        <authorList>
            <person name="Henning P.M."/>
            <person name="McCubbin A.G."/>
            <person name="Shore J.S."/>
        </authorList>
    </citation>
    <scope>NUCLEOTIDE SEQUENCE</scope>
    <source>
        <strain evidence="2">F60SS</strain>
        <tissue evidence="2">Leaves</tissue>
    </source>
</reference>
<evidence type="ECO:0000256" key="1">
    <source>
        <dbReference type="SAM" id="SignalP"/>
    </source>
</evidence>
<feature type="chain" id="PRO_5040193974" description="Secreted protein" evidence="1">
    <location>
        <begin position="24"/>
        <end position="58"/>
    </location>
</feature>
<dbReference type="Proteomes" id="UP001141552">
    <property type="component" value="Unassembled WGS sequence"/>
</dbReference>
<dbReference type="AlphaFoldDB" id="A0A9Q0GA20"/>
<evidence type="ECO:0008006" key="4">
    <source>
        <dbReference type="Google" id="ProtNLM"/>
    </source>
</evidence>
<evidence type="ECO:0000313" key="3">
    <source>
        <dbReference type="Proteomes" id="UP001141552"/>
    </source>
</evidence>
<gene>
    <name evidence="2" type="ORF">Tsubulata_002652</name>
</gene>
<protein>
    <recommendedName>
        <fullName evidence="4">Secreted protein</fullName>
    </recommendedName>
</protein>
<reference evidence="2" key="2">
    <citation type="journal article" date="2023" name="Plants (Basel)">
        <title>Annotation of the Turnera subulata (Passifloraceae) Draft Genome Reveals the S-Locus Evolved after the Divergence of Turneroideae from Passifloroideae in a Stepwise Manner.</title>
        <authorList>
            <person name="Henning P.M."/>
            <person name="Roalson E.H."/>
            <person name="Mir W."/>
            <person name="McCubbin A.G."/>
            <person name="Shore J.S."/>
        </authorList>
    </citation>
    <scope>NUCLEOTIDE SEQUENCE</scope>
    <source>
        <strain evidence="2">F60SS</strain>
    </source>
</reference>
<accession>A0A9Q0GA20</accession>
<dbReference type="EMBL" id="JAKUCV010001841">
    <property type="protein sequence ID" value="KAJ4844914.1"/>
    <property type="molecule type" value="Genomic_DNA"/>
</dbReference>
<keyword evidence="1" id="KW-0732">Signal</keyword>
<comment type="caution">
    <text evidence="2">The sequence shown here is derived from an EMBL/GenBank/DDBJ whole genome shotgun (WGS) entry which is preliminary data.</text>
</comment>
<sequence>MRGRRTVVVLHGVGLLTVSPSAGIGSVVHDRGEVWSGRWIVRGCCRRPGFDVWQTRNC</sequence>
<keyword evidence="3" id="KW-1185">Reference proteome</keyword>
<proteinExistence type="predicted"/>